<feature type="compositionally biased region" description="Polar residues" evidence="1">
    <location>
        <begin position="117"/>
        <end position="132"/>
    </location>
</feature>
<reference evidence="5" key="1">
    <citation type="journal article" date="2024" name="Algal Res.">
        <title>Biochemical, toxicological and genomic investigation of a high-biomass producing Limnothrix strain isolated from Italian shallow drinking water reservoir.</title>
        <authorList>
            <person name="Simonazzi M."/>
            <person name="Shishido T.K."/>
            <person name="Delbaje E."/>
            <person name="Wahlsten M."/>
            <person name="Fewer D.P."/>
            <person name="Sivonen K."/>
            <person name="Pezzolesi L."/>
            <person name="Pistocchi R."/>
        </authorList>
    </citation>
    <scope>NUCLEOTIDE SEQUENCE [LARGE SCALE GENOMIC DNA]</scope>
    <source>
        <strain evidence="5">LRLZ20PSL1</strain>
    </source>
</reference>
<evidence type="ECO:0000313" key="5">
    <source>
        <dbReference type="Proteomes" id="UP001604335"/>
    </source>
</evidence>
<dbReference type="InterPro" id="IPR003675">
    <property type="entry name" value="Rce1/LyrA-like_dom"/>
</dbReference>
<protein>
    <submittedName>
        <fullName evidence="4">Type II CAAX endopeptidase family protein</fullName>
    </submittedName>
</protein>
<dbReference type="PANTHER" id="PTHR43592">
    <property type="entry name" value="CAAX AMINO TERMINAL PROTEASE"/>
    <property type="match status" value="1"/>
</dbReference>
<accession>A0ABW7CBA3</accession>
<feature type="domain" description="CAAX prenyl protease 2/Lysostaphin resistance protein A-like" evidence="3">
    <location>
        <begin position="466"/>
        <end position="552"/>
    </location>
</feature>
<keyword evidence="5" id="KW-1185">Reference proteome</keyword>
<dbReference type="EMBL" id="JAZAQF010000042">
    <property type="protein sequence ID" value="MFG3817445.1"/>
    <property type="molecule type" value="Genomic_DNA"/>
</dbReference>
<feature type="transmembrane region" description="Helical" evidence="2">
    <location>
        <begin position="460"/>
        <end position="480"/>
    </location>
</feature>
<evidence type="ECO:0000259" key="3">
    <source>
        <dbReference type="Pfam" id="PF02517"/>
    </source>
</evidence>
<name>A0ABW7CBA3_9CYAN</name>
<feature type="transmembrane region" description="Helical" evidence="2">
    <location>
        <begin position="500"/>
        <end position="533"/>
    </location>
</feature>
<organism evidence="4 5">
    <name type="scientific">Limnothrix redekei LRLZ20PSL1</name>
    <dbReference type="NCBI Taxonomy" id="3112953"/>
    <lineage>
        <taxon>Bacteria</taxon>
        <taxon>Bacillati</taxon>
        <taxon>Cyanobacteriota</taxon>
        <taxon>Cyanophyceae</taxon>
        <taxon>Pseudanabaenales</taxon>
        <taxon>Pseudanabaenaceae</taxon>
        <taxon>Limnothrix</taxon>
    </lineage>
</organism>
<feature type="transmembrane region" description="Helical" evidence="2">
    <location>
        <begin position="286"/>
        <end position="309"/>
    </location>
</feature>
<evidence type="ECO:0000313" key="4">
    <source>
        <dbReference type="EMBL" id="MFG3817445.1"/>
    </source>
</evidence>
<dbReference type="RefSeq" id="WP_393011775.1">
    <property type="nucleotide sequence ID" value="NZ_JAZAQF010000042.1"/>
</dbReference>
<proteinExistence type="predicted"/>
<dbReference type="Proteomes" id="UP001604335">
    <property type="component" value="Unassembled WGS sequence"/>
</dbReference>
<keyword evidence="2" id="KW-0472">Membrane</keyword>
<sequence length="564" mass="61267">MGSNIVTGITGSGNFKRLVLVVLTVLALSVSGLSLVGSFTQTQIQSRLELYQTNLMLRATGELDLPPDRPAETDDPIVILRQQLLGDRTFADARQQYQAFREKAALSAEKFIRELTTPANNRSANSEASDSATAGPDSDFDRLAKQLRELAAVDLRLGLLQARLGDSTAALTTWRQLARLSASVPDSIDPQSFLSDFDTIREDLALLWGNRNQITNQVTNQVTNQSAPALPPAIAQGIEDNIQQFLGGWFRNASLARLYRLQQRPAELSLLAAETNLQAESLLLKLAAVNLIPGLALLCGIISLIVLLVQRFLKGSNSLLSLASVQWTVPWTGETIWEVFILGFFAIGQIVVPLIRSIGLQLLGIQPSTLTGGTQAGIILFSYGLMAAGSVLTLRYAVKSYLPLPEGWFQFKWQNGRWLAWGIGGYCVALPIVILVSLANQQIWQGQGGSNPILSIVLENRDPVAITCFFLTASIAAPLFEETLFRGFLLPSLTRYLPPWGAIGLSSLIFALAHLSLSEVLPLTTLGIVLGVVYARSRNLLSSILLHGLWNSGTLASLILLSSR</sequence>
<feature type="transmembrane region" description="Helical" evidence="2">
    <location>
        <begin position="376"/>
        <end position="398"/>
    </location>
</feature>
<gene>
    <name evidence="4" type="ORF">VPK24_07325</name>
</gene>
<feature type="transmembrane region" description="Helical" evidence="2">
    <location>
        <begin position="18"/>
        <end position="39"/>
    </location>
</feature>
<evidence type="ECO:0000256" key="1">
    <source>
        <dbReference type="SAM" id="MobiDB-lite"/>
    </source>
</evidence>
<dbReference type="Pfam" id="PF02517">
    <property type="entry name" value="Rce1-like"/>
    <property type="match status" value="1"/>
</dbReference>
<comment type="caution">
    <text evidence="4">The sequence shown here is derived from an EMBL/GenBank/DDBJ whole genome shotgun (WGS) entry which is preliminary data.</text>
</comment>
<evidence type="ECO:0000256" key="2">
    <source>
        <dbReference type="SAM" id="Phobius"/>
    </source>
</evidence>
<keyword evidence="2" id="KW-0812">Transmembrane</keyword>
<feature type="transmembrane region" description="Helical" evidence="2">
    <location>
        <begin position="540"/>
        <end position="561"/>
    </location>
</feature>
<feature type="transmembrane region" description="Helical" evidence="2">
    <location>
        <begin position="336"/>
        <end position="355"/>
    </location>
</feature>
<feature type="transmembrane region" description="Helical" evidence="2">
    <location>
        <begin position="418"/>
        <end position="439"/>
    </location>
</feature>
<keyword evidence="2" id="KW-1133">Transmembrane helix</keyword>
<dbReference type="PANTHER" id="PTHR43592:SF15">
    <property type="entry name" value="CAAX AMINO TERMINAL PROTEASE FAMILY PROTEIN"/>
    <property type="match status" value="1"/>
</dbReference>
<feature type="region of interest" description="Disordered" evidence="1">
    <location>
        <begin position="117"/>
        <end position="137"/>
    </location>
</feature>